<dbReference type="GO" id="GO:0016020">
    <property type="term" value="C:membrane"/>
    <property type="evidence" value="ECO:0007669"/>
    <property type="project" value="InterPro"/>
</dbReference>
<keyword evidence="2" id="KW-0673">Quorum sensing</keyword>
<accession>A0A3E4M0U5</accession>
<evidence type="ECO:0008006" key="11">
    <source>
        <dbReference type="Google" id="ProtNLM"/>
    </source>
</evidence>
<proteinExistence type="predicted"/>
<keyword evidence="3" id="KW-0645">Protease</keyword>
<evidence type="ECO:0000256" key="5">
    <source>
        <dbReference type="ARBA" id="ARBA00022801"/>
    </source>
</evidence>
<dbReference type="Pfam" id="PF04647">
    <property type="entry name" value="AgrB"/>
    <property type="match status" value="1"/>
</dbReference>
<dbReference type="SMART" id="SM00793">
    <property type="entry name" value="AgrB"/>
    <property type="match status" value="1"/>
</dbReference>
<sequence>MEKLSIRIADLLLEKQYIEESMYNIYQYGMQMALEIGLSFITSIVICCIWGKIAEGIIFFAIFIPLRSYLGGFHMKSYRACYICSCVTLVAVLGLSSFEPYYYISWLILSISIIMVFFEAKREKMKDAEGRHFYPKICMIILIILIIGIVFTTLGSSSKLFLLACTNILVAVSKLLEKTQAIEGT</sequence>
<feature type="transmembrane region" description="Helical" evidence="8">
    <location>
        <begin position="78"/>
        <end position="95"/>
    </location>
</feature>
<evidence type="ECO:0000256" key="8">
    <source>
        <dbReference type="SAM" id="Phobius"/>
    </source>
</evidence>
<organism evidence="9 10">
    <name type="scientific">Dorea formicigenerans</name>
    <dbReference type="NCBI Taxonomy" id="39486"/>
    <lineage>
        <taxon>Bacteria</taxon>
        <taxon>Bacillati</taxon>
        <taxon>Bacillota</taxon>
        <taxon>Clostridia</taxon>
        <taxon>Lachnospirales</taxon>
        <taxon>Lachnospiraceae</taxon>
        <taxon>Dorea</taxon>
    </lineage>
</organism>
<keyword evidence="5" id="KW-0378">Hydrolase</keyword>
<evidence type="ECO:0000313" key="10">
    <source>
        <dbReference type="Proteomes" id="UP000261208"/>
    </source>
</evidence>
<protein>
    <recommendedName>
        <fullName evidence="11">Accessory gene regulator protein</fullName>
    </recommendedName>
</protein>
<dbReference type="GO" id="GO:0006508">
    <property type="term" value="P:proteolysis"/>
    <property type="evidence" value="ECO:0007669"/>
    <property type="project" value="UniProtKB-KW"/>
</dbReference>
<dbReference type="EMBL" id="QSQQ01000033">
    <property type="protein sequence ID" value="RGK43254.1"/>
    <property type="molecule type" value="Genomic_DNA"/>
</dbReference>
<keyword evidence="4 8" id="KW-0812">Transmembrane</keyword>
<dbReference type="AlphaFoldDB" id="A0A3E4M0U5"/>
<feature type="transmembrane region" description="Helical" evidence="8">
    <location>
        <begin position="133"/>
        <end position="154"/>
    </location>
</feature>
<keyword evidence="7 8" id="KW-0472">Membrane</keyword>
<dbReference type="InterPro" id="IPR006741">
    <property type="entry name" value="AgrB"/>
</dbReference>
<reference evidence="9 10" key="1">
    <citation type="submission" date="2018-08" db="EMBL/GenBank/DDBJ databases">
        <title>A genome reference for cultivated species of the human gut microbiota.</title>
        <authorList>
            <person name="Zou Y."/>
            <person name="Xue W."/>
            <person name="Luo G."/>
        </authorList>
    </citation>
    <scope>NUCLEOTIDE SEQUENCE [LARGE SCALE GENOMIC DNA]</scope>
    <source>
        <strain evidence="9 10">TF11-11</strain>
    </source>
</reference>
<dbReference type="Proteomes" id="UP000261208">
    <property type="component" value="Unassembled WGS sequence"/>
</dbReference>
<dbReference type="GO" id="GO:0009372">
    <property type="term" value="P:quorum sensing"/>
    <property type="evidence" value="ECO:0007669"/>
    <property type="project" value="UniProtKB-KW"/>
</dbReference>
<evidence type="ECO:0000256" key="2">
    <source>
        <dbReference type="ARBA" id="ARBA00022654"/>
    </source>
</evidence>
<keyword evidence="6 8" id="KW-1133">Transmembrane helix</keyword>
<feature type="transmembrane region" description="Helical" evidence="8">
    <location>
        <begin position="40"/>
        <end position="66"/>
    </location>
</feature>
<dbReference type="GO" id="GO:0008233">
    <property type="term" value="F:peptidase activity"/>
    <property type="evidence" value="ECO:0007669"/>
    <property type="project" value="UniProtKB-KW"/>
</dbReference>
<gene>
    <name evidence="9" type="ORF">DXD10_16165</name>
</gene>
<evidence type="ECO:0000256" key="7">
    <source>
        <dbReference type="ARBA" id="ARBA00023136"/>
    </source>
</evidence>
<dbReference type="RefSeq" id="WP_117650636.1">
    <property type="nucleotide sequence ID" value="NZ_QSQQ01000033.1"/>
</dbReference>
<keyword evidence="1" id="KW-1003">Cell membrane</keyword>
<name>A0A3E4M0U5_9FIRM</name>
<evidence type="ECO:0000256" key="1">
    <source>
        <dbReference type="ARBA" id="ARBA00022475"/>
    </source>
</evidence>
<evidence type="ECO:0000256" key="6">
    <source>
        <dbReference type="ARBA" id="ARBA00022989"/>
    </source>
</evidence>
<evidence type="ECO:0000256" key="4">
    <source>
        <dbReference type="ARBA" id="ARBA00022692"/>
    </source>
</evidence>
<evidence type="ECO:0000313" key="9">
    <source>
        <dbReference type="EMBL" id="RGK43254.1"/>
    </source>
</evidence>
<evidence type="ECO:0000256" key="3">
    <source>
        <dbReference type="ARBA" id="ARBA00022670"/>
    </source>
</evidence>
<feature type="transmembrane region" description="Helical" evidence="8">
    <location>
        <begin position="101"/>
        <end position="121"/>
    </location>
</feature>
<comment type="caution">
    <text evidence="9">The sequence shown here is derived from an EMBL/GenBank/DDBJ whole genome shotgun (WGS) entry which is preliminary data.</text>
</comment>